<dbReference type="AlphaFoldDB" id="A0A1B7XAA2"/>
<dbReference type="Proteomes" id="UP000091979">
    <property type="component" value="Unassembled WGS sequence"/>
</dbReference>
<evidence type="ECO:0000313" key="1">
    <source>
        <dbReference type="EMBL" id="OBQ46278.1"/>
    </source>
</evidence>
<dbReference type="PATRIC" id="fig|1560234.3.peg.1787"/>
<organism evidence="1 2">
    <name type="scientific">Halodesulfovibrio spirochaetisodalis</name>
    <dbReference type="NCBI Taxonomy" id="1560234"/>
    <lineage>
        <taxon>Bacteria</taxon>
        <taxon>Pseudomonadati</taxon>
        <taxon>Thermodesulfobacteriota</taxon>
        <taxon>Desulfovibrionia</taxon>
        <taxon>Desulfovibrionales</taxon>
        <taxon>Desulfovibrionaceae</taxon>
        <taxon>Halodesulfovibrio</taxon>
    </lineage>
</organism>
<keyword evidence="2" id="KW-1185">Reference proteome</keyword>
<evidence type="ECO:0000313" key="2">
    <source>
        <dbReference type="Proteomes" id="UP000091979"/>
    </source>
</evidence>
<proteinExistence type="predicted"/>
<gene>
    <name evidence="1" type="ORF">SP90_13360</name>
</gene>
<sequence>MFGEPATVVSDKYFSATRDLPEELQDKLPSDVIYYEPQKSSALDYYSPKQFSKTAYNNLSLNFLWTGEQHSLPINGTTYAAMPSSGQKTVHRGTELTISNEFSKETLKLLAILDWENTGSKDWLVLYSFESLVQPETSTRLLLVRDVQPGRTLTATVLSASECFGNNCQEYSGYKLSEFLEYEPAF</sequence>
<reference evidence="1 2" key="1">
    <citation type="submission" date="2015-01" db="EMBL/GenBank/DDBJ databases">
        <title>Desulfovibrio sp. JC271 draft genome sequence.</title>
        <authorList>
            <person name="Shivani Y."/>
            <person name="Subhash Y."/>
            <person name="Sasikala C."/>
            <person name="Ramana C.V."/>
        </authorList>
    </citation>
    <scope>NUCLEOTIDE SEQUENCE [LARGE SCALE GENOMIC DNA]</scope>
    <source>
        <strain evidence="1 2">JC271</strain>
    </source>
</reference>
<protein>
    <submittedName>
        <fullName evidence="1">Uncharacterized protein</fullName>
    </submittedName>
</protein>
<accession>A0A1B7XAA2</accession>
<dbReference type="EMBL" id="JXMS01000027">
    <property type="protein sequence ID" value="OBQ46278.1"/>
    <property type="molecule type" value="Genomic_DNA"/>
</dbReference>
<comment type="caution">
    <text evidence="1">The sequence shown here is derived from an EMBL/GenBank/DDBJ whole genome shotgun (WGS) entry which is preliminary data.</text>
</comment>
<name>A0A1B7XAA2_9BACT</name>